<dbReference type="Pfam" id="PF06966">
    <property type="entry name" value="DUF1295"/>
    <property type="match status" value="1"/>
</dbReference>
<accession>A0ABU2JDZ9</accession>
<feature type="transmembrane region" description="Helical" evidence="1">
    <location>
        <begin position="70"/>
        <end position="92"/>
    </location>
</feature>
<dbReference type="PANTHER" id="PTHR32251:SF17">
    <property type="entry name" value="STEROID 5-ALPHA REDUCTASE C-TERMINAL DOMAIN-CONTAINING PROTEIN"/>
    <property type="match status" value="1"/>
</dbReference>
<organism evidence="2 3">
    <name type="scientific">Jatrophihabitans lederbergiae</name>
    <dbReference type="NCBI Taxonomy" id="3075547"/>
    <lineage>
        <taxon>Bacteria</taxon>
        <taxon>Bacillati</taxon>
        <taxon>Actinomycetota</taxon>
        <taxon>Actinomycetes</taxon>
        <taxon>Jatrophihabitantales</taxon>
        <taxon>Jatrophihabitantaceae</taxon>
        <taxon>Jatrophihabitans</taxon>
    </lineage>
</organism>
<sequence length="270" mass="29686">MSPRFSGDAFAATLVVAALAILVVLAATYAASRLAKKHSVIDTAWGLLFCAAAVVAFVRSAGHGDTGRRWLLLAMTLLWGLRLAVHIGRRSIGKGEDPRYEAMLRDRGQLETIALVYGLQGILAFLISMPILVGSFERDGLTPLAVVGVLLWAVGVLFEGIGDWQLERYKKDRASGRKVPKVMDRGLWHYTRHPNYFGDACVWLGISCVCAERWPGVLTLFSPMIMVYLLAFGSGKRVLERSMAGREGYRDYMARTSGFVPLPPKRSVPS</sequence>
<dbReference type="RefSeq" id="WP_311424095.1">
    <property type="nucleotide sequence ID" value="NZ_JAVREH010000025.1"/>
</dbReference>
<keyword evidence="1" id="KW-0812">Transmembrane</keyword>
<dbReference type="PANTHER" id="PTHR32251">
    <property type="entry name" value="3-OXO-5-ALPHA-STEROID 4-DEHYDROGENASE"/>
    <property type="match status" value="1"/>
</dbReference>
<comment type="caution">
    <text evidence="2">The sequence shown here is derived from an EMBL/GenBank/DDBJ whole genome shotgun (WGS) entry which is preliminary data.</text>
</comment>
<dbReference type="Gene3D" id="1.20.120.1630">
    <property type="match status" value="1"/>
</dbReference>
<evidence type="ECO:0000256" key="1">
    <source>
        <dbReference type="SAM" id="Phobius"/>
    </source>
</evidence>
<dbReference type="InterPro" id="IPR010721">
    <property type="entry name" value="UstE-like"/>
</dbReference>
<gene>
    <name evidence="2" type="ORF">RM423_16255</name>
</gene>
<proteinExistence type="predicted"/>
<feature type="transmembrane region" description="Helical" evidence="1">
    <location>
        <begin position="40"/>
        <end position="58"/>
    </location>
</feature>
<keyword evidence="1" id="KW-0472">Membrane</keyword>
<keyword evidence="3" id="KW-1185">Reference proteome</keyword>
<dbReference type="PROSITE" id="PS50244">
    <property type="entry name" value="S5A_REDUCTASE"/>
    <property type="match status" value="1"/>
</dbReference>
<feature type="transmembrane region" description="Helical" evidence="1">
    <location>
        <begin position="140"/>
        <end position="158"/>
    </location>
</feature>
<dbReference type="Proteomes" id="UP001183176">
    <property type="component" value="Unassembled WGS sequence"/>
</dbReference>
<evidence type="ECO:0000313" key="3">
    <source>
        <dbReference type="Proteomes" id="UP001183176"/>
    </source>
</evidence>
<keyword evidence="1" id="KW-1133">Transmembrane helix</keyword>
<evidence type="ECO:0000313" key="2">
    <source>
        <dbReference type="EMBL" id="MDT0262948.1"/>
    </source>
</evidence>
<feature type="transmembrane region" description="Helical" evidence="1">
    <location>
        <begin position="112"/>
        <end position="133"/>
    </location>
</feature>
<name>A0ABU2JDZ9_9ACTN</name>
<protein>
    <submittedName>
        <fullName evidence="2">DUF1295 domain-containing protein</fullName>
    </submittedName>
</protein>
<dbReference type="EMBL" id="JAVREH010000025">
    <property type="protein sequence ID" value="MDT0262948.1"/>
    <property type="molecule type" value="Genomic_DNA"/>
</dbReference>
<reference evidence="3" key="1">
    <citation type="submission" date="2023-07" db="EMBL/GenBank/DDBJ databases">
        <title>30 novel species of actinomycetes from the DSMZ collection.</title>
        <authorList>
            <person name="Nouioui I."/>
        </authorList>
    </citation>
    <scope>NUCLEOTIDE SEQUENCE [LARGE SCALE GENOMIC DNA]</scope>
    <source>
        <strain evidence="3">DSM 44399</strain>
    </source>
</reference>